<dbReference type="PANTHER" id="PTHR33116:SF86">
    <property type="entry name" value="REVERSE TRANSCRIPTASE DOMAIN-CONTAINING PROTEIN"/>
    <property type="match status" value="1"/>
</dbReference>
<keyword evidence="3" id="KW-1185">Reference proteome</keyword>
<reference evidence="2" key="1">
    <citation type="journal article" date="2022" name="Front. Genet.">
        <title>Chromosome-Scale Assembly of the Dendrobium nobile Genome Provides Insights Into the Molecular Mechanism of the Biosynthesis of the Medicinal Active Ingredient of Dendrobium.</title>
        <authorList>
            <person name="Xu Q."/>
            <person name="Niu S.-C."/>
            <person name="Li K.-L."/>
            <person name="Zheng P.-J."/>
            <person name="Zhang X.-J."/>
            <person name="Jia Y."/>
            <person name="Liu Y."/>
            <person name="Niu Y.-X."/>
            <person name="Yu L.-H."/>
            <person name="Chen D.-F."/>
            <person name="Zhang G.-Q."/>
        </authorList>
    </citation>
    <scope>NUCLEOTIDE SEQUENCE</scope>
    <source>
        <tissue evidence="2">Leaf</tissue>
    </source>
</reference>
<comment type="caution">
    <text evidence="2">The sequence shown here is derived from an EMBL/GenBank/DDBJ whole genome shotgun (WGS) entry which is preliminary data.</text>
</comment>
<evidence type="ECO:0000313" key="2">
    <source>
        <dbReference type="EMBL" id="KAI0503873.1"/>
    </source>
</evidence>
<dbReference type="SMR" id="A0A8T3B5H0"/>
<evidence type="ECO:0000259" key="1">
    <source>
        <dbReference type="Pfam" id="PF00078"/>
    </source>
</evidence>
<accession>A0A8T3B5H0</accession>
<sequence length="169" mass="19808">MVAIKLDIEQAYDSMCWNTLNEKMVLLCFPEKYINLVMECIVEPRFSILINGRFSKWIVVKSGFHQGKDLCIRIAPKVQKITHLLYEDDVLLFFDAKLKSIKKLKSILCDYCGWTGQRLNPQKSAMIFGKTVERRRKKRIAKIMGIKTVEEMEYLGTKISLRRLRKTDL</sequence>
<dbReference type="AlphaFoldDB" id="A0A8T3B5H0"/>
<dbReference type="OrthoDB" id="694708at2759"/>
<name>A0A8T3B5H0_DENNO</name>
<dbReference type="InterPro" id="IPR000477">
    <property type="entry name" value="RT_dom"/>
</dbReference>
<dbReference type="Pfam" id="PF00078">
    <property type="entry name" value="RVT_1"/>
    <property type="match status" value="1"/>
</dbReference>
<dbReference type="Proteomes" id="UP000829196">
    <property type="component" value="Unassembled WGS sequence"/>
</dbReference>
<protein>
    <recommendedName>
        <fullName evidence="1">Reverse transcriptase domain-containing protein</fullName>
    </recommendedName>
</protein>
<dbReference type="PANTHER" id="PTHR33116">
    <property type="entry name" value="REVERSE TRANSCRIPTASE ZINC-BINDING DOMAIN-CONTAINING PROTEIN-RELATED-RELATED"/>
    <property type="match status" value="1"/>
</dbReference>
<feature type="domain" description="Reverse transcriptase" evidence="1">
    <location>
        <begin position="3"/>
        <end position="159"/>
    </location>
</feature>
<proteinExistence type="predicted"/>
<gene>
    <name evidence="2" type="ORF">KFK09_014816</name>
</gene>
<evidence type="ECO:0000313" key="3">
    <source>
        <dbReference type="Proteomes" id="UP000829196"/>
    </source>
</evidence>
<dbReference type="EMBL" id="JAGYWB010000011">
    <property type="protein sequence ID" value="KAI0503873.1"/>
    <property type="molecule type" value="Genomic_DNA"/>
</dbReference>
<organism evidence="2 3">
    <name type="scientific">Dendrobium nobile</name>
    <name type="common">Orchid</name>
    <dbReference type="NCBI Taxonomy" id="94219"/>
    <lineage>
        <taxon>Eukaryota</taxon>
        <taxon>Viridiplantae</taxon>
        <taxon>Streptophyta</taxon>
        <taxon>Embryophyta</taxon>
        <taxon>Tracheophyta</taxon>
        <taxon>Spermatophyta</taxon>
        <taxon>Magnoliopsida</taxon>
        <taxon>Liliopsida</taxon>
        <taxon>Asparagales</taxon>
        <taxon>Orchidaceae</taxon>
        <taxon>Epidendroideae</taxon>
        <taxon>Malaxideae</taxon>
        <taxon>Dendrobiinae</taxon>
        <taxon>Dendrobium</taxon>
    </lineage>
</organism>